<evidence type="ECO:0000256" key="1">
    <source>
        <dbReference type="SAM" id="MobiDB-lite"/>
    </source>
</evidence>
<proteinExistence type="predicted"/>
<name>A0ABQ7CEE5_BRACR</name>
<evidence type="ECO:0000313" key="3">
    <source>
        <dbReference type="Proteomes" id="UP000266723"/>
    </source>
</evidence>
<evidence type="ECO:0000313" key="2">
    <source>
        <dbReference type="EMBL" id="KAF3550163.1"/>
    </source>
</evidence>
<reference evidence="2 3" key="1">
    <citation type="journal article" date="2020" name="BMC Genomics">
        <title>Intraspecific diversification of the crop wild relative Brassica cretica Lam. using demographic model selection.</title>
        <authorList>
            <person name="Kioukis A."/>
            <person name="Michalopoulou V.A."/>
            <person name="Briers L."/>
            <person name="Pirintsos S."/>
            <person name="Studholme D.J."/>
            <person name="Pavlidis P."/>
            <person name="Sarris P.F."/>
        </authorList>
    </citation>
    <scope>NUCLEOTIDE SEQUENCE [LARGE SCALE GENOMIC DNA]</scope>
    <source>
        <strain evidence="3">cv. PFS-1207/04</strain>
    </source>
</reference>
<protein>
    <submittedName>
        <fullName evidence="2">Uncharacterized protein</fullName>
    </submittedName>
</protein>
<keyword evidence="3" id="KW-1185">Reference proteome</keyword>
<dbReference type="EMBL" id="QGKV02000832">
    <property type="protein sequence ID" value="KAF3550163.1"/>
    <property type="molecule type" value="Genomic_DNA"/>
</dbReference>
<accession>A0ABQ7CEE5</accession>
<feature type="region of interest" description="Disordered" evidence="1">
    <location>
        <begin position="59"/>
        <end position="78"/>
    </location>
</feature>
<organism evidence="2 3">
    <name type="scientific">Brassica cretica</name>
    <name type="common">Mustard</name>
    <dbReference type="NCBI Taxonomy" id="69181"/>
    <lineage>
        <taxon>Eukaryota</taxon>
        <taxon>Viridiplantae</taxon>
        <taxon>Streptophyta</taxon>
        <taxon>Embryophyta</taxon>
        <taxon>Tracheophyta</taxon>
        <taxon>Spermatophyta</taxon>
        <taxon>Magnoliopsida</taxon>
        <taxon>eudicotyledons</taxon>
        <taxon>Gunneridae</taxon>
        <taxon>Pentapetalae</taxon>
        <taxon>rosids</taxon>
        <taxon>malvids</taxon>
        <taxon>Brassicales</taxon>
        <taxon>Brassicaceae</taxon>
        <taxon>Brassiceae</taxon>
        <taxon>Brassica</taxon>
    </lineage>
</organism>
<sequence>MACSCDMTCCKCLVSKVCSRDFFAGREKLKELDCKRYIVWWSDLKSPVAAKELTPVTIEPVTQEPTAPTEDEAHVEVKDVKPRPLSPFLPLGATKAKEVEATQVPEVEVTQVPVETNVVTVSENLVDANVPEAVEFGLNESIQYV</sequence>
<comment type="caution">
    <text evidence="2">The sequence shown here is derived from an EMBL/GenBank/DDBJ whole genome shotgun (WGS) entry which is preliminary data.</text>
</comment>
<dbReference type="Proteomes" id="UP000266723">
    <property type="component" value="Unassembled WGS sequence"/>
</dbReference>
<gene>
    <name evidence="2" type="ORF">DY000_02007427</name>
</gene>